<evidence type="ECO:0000313" key="4">
    <source>
        <dbReference type="EMBL" id="SEW34817.1"/>
    </source>
</evidence>
<dbReference type="InterPro" id="IPR003594">
    <property type="entry name" value="HATPase_dom"/>
</dbReference>
<dbReference type="RefSeq" id="WP_177170877.1">
    <property type="nucleotide sequence ID" value="NZ_FOJA01000002.1"/>
</dbReference>
<evidence type="ECO:0000259" key="2">
    <source>
        <dbReference type="PROSITE" id="PS50112"/>
    </source>
</evidence>
<dbReference type="PROSITE" id="PS50109">
    <property type="entry name" value="HIS_KIN"/>
    <property type="match status" value="1"/>
</dbReference>
<dbReference type="Gene3D" id="3.30.450.40">
    <property type="match status" value="1"/>
</dbReference>
<dbReference type="InterPro" id="IPR000014">
    <property type="entry name" value="PAS"/>
</dbReference>
<dbReference type="Gene3D" id="3.30.450.20">
    <property type="entry name" value="PAS domain"/>
    <property type="match status" value="2"/>
</dbReference>
<dbReference type="SUPFAM" id="SSF55874">
    <property type="entry name" value="ATPase domain of HSP90 chaperone/DNA topoisomerase II/histidine kinase"/>
    <property type="match status" value="1"/>
</dbReference>
<dbReference type="SMART" id="SM00086">
    <property type="entry name" value="PAC"/>
    <property type="match status" value="2"/>
</dbReference>
<feature type="domain" description="Histidine kinase" evidence="1">
    <location>
        <begin position="574"/>
        <end position="780"/>
    </location>
</feature>
<dbReference type="InterPro" id="IPR001610">
    <property type="entry name" value="PAC"/>
</dbReference>
<dbReference type="AlphaFoldDB" id="A0A1I0R374"/>
<dbReference type="Proteomes" id="UP000198518">
    <property type="component" value="Unassembled WGS sequence"/>
</dbReference>
<dbReference type="Gene3D" id="3.30.565.10">
    <property type="entry name" value="Histidine kinase-like ATPase, C-terminal domain"/>
    <property type="match status" value="1"/>
</dbReference>
<dbReference type="SUPFAM" id="SSF55781">
    <property type="entry name" value="GAF domain-like"/>
    <property type="match status" value="1"/>
</dbReference>
<dbReference type="PROSITE" id="PS50112">
    <property type="entry name" value="PAS"/>
    <property type="match status" value="2"/>
</dbReference>
<dbReference type="InterPro" id="IPR004358">
    <property type="entry name" value="Sig_transdc_His_kin-like_C"/>
</dbReference>
<feature type="domain" description="PAS" evidence="2">
    <location>
        <begin position="144"/>
        <end position="215"/>
    </location>
</feature>
<dbReference type="SMART" id="SM00091">
    <property type="entry name" value="PAS"/>
    <property type="match status" value="2"/>
</dbReference>
<dbReference type="PANTHER" id="PTHR44757">
    <property type="entry name" value="DIGUANYLATE CYCLASE DGCP"/>
    <property type="match status" value="1"/>
</dbReference>
<dbReference type="GO" id="GO:0016772">
    <property type="term" value="F:transferase activity, transferring phosphorus-containing groups"/>
    <property type="evidence" value="ECO:0007669"/>
    <property type="project" value="InterPro"/>
</dbReference>
<dbReference type="NCBIfam" id="TIGR00229">
    <property type="entry name" value="sensory_box"/>
    <property type="match status" value="2"/>
</dbReference>
<evidence type="ECO:0000259" key="3">
    <source>
        <dbReference type="PROSITE" id="PS50113"/>
    </source>
</evidence>
<dbReference type="SMART" id="SM00387">
    <property type="entry name" value="HATPase_c"/>
    <property type="match status" value="1"/>
</dbReference>
<feature type="domain" description="PAS" evidence="2">
    <location>
        <begin position="445"/>
        <end position="516"/>
    </location>
</feature>
<dbReference type="OrthoDB" id="230688at2157"/>
<dbReference type="SMART" id="SM00065">
    <property type="entry name" value="GAF"/>
    <property type="match status" value="1"/>
</dbReference>
<proteinExistence type="predicted"/>
<gene>
    <name evidence="4" type="ORF">SAMN04487945_3084</name>
</gene>
<protein>
    <submittedName>
        <fullName evidence="4">PAS domain S-box-containing protein</fullName>
    </submittedName>
</protein>
<dbReference type="PANTHER" id="PTHR44757:SF2">
    <property type="entry name" value="BIOFILM ARCHITECTURE MAINTENANCE PROTEIN MBAA"/>
    <property type="match status" value="1"/>
</dbReference>
<feature type="domain" description="PAC" evidence="3">
    <location>
        <begin position="516"/>
        <end position="570"/>
    </location>
</feature>
<dbReference type="GO" id="GO:0006355">
    <property type="term" value="P:regulation of DNA-templated transcription"/>
    <property type="evidence" value="ECO:0007669"/>
    <property type="project" value="InterPro"/>
</dbReference>
<dbReference type="Pfam" id="PF13185">
    <property type="entry name" value="GAF_2"/>
    <property type="match status" value="1"/>
</dbReference>
<dbReference type="PRINTS" id="PR00344">
    <property type="entry name" value="BCTRLSENSOR"/>
</dbReference>
<dbReference type="InterPro" id="IPR003018">
    <property type="entry name" value="GAF"/>
</dbReference>
<keyword evidence="5" id="KW-1185">Reference proteome</keyword>
<dbReference type="InterPro" id="IPR036890">
    <property type="entry name" value="HATPase_C_sf"/>
</dbReference>
<dbReference type="CDD" id="cd00130">
    <property type="entry name" value="PAS"/>
    <property type="match status" value="2"/>
</dbReference>
<organism evidence="4 5">
    <name type="scientific">Halobacterium jilantaiense</name>
    <dbReference type="NCBI Taxonomy" id="355548"/>
    <lineage>
        <taxon>Archaea</taxon>
        <taxon>Methanobacteriati</taxon>
        <taxon>Methanobacteriota</taxon>
        <taxon>Stenosarchaea group</taxon>
        <taxon>Halobacteria</taxon>
        <taxon>Halobacteriales</taxon>
        <taxon>Halobacteriaceae</taxon>
        <taxon>Halobacterium</taxon>
    </lineage>
</organism>
<dbReference type="InterPro" id="IPR000700">
    <property type="entry name" value="PAS-assoc_C"/>
</dbReference>
<evidence type="ECO:0000259" key="1">
    <source>
        <dbReference type="PROSITE" id="PS50109"/>
    </source>
</evidence>
<dbReference type="InterPro" id="IPR052155">
    <property type="entry name" value="Biofilm_reg_signaling"/>
</dbReference>
<reference evidence="4 5" key="1">
    <citation type="submission" date="2016-10" db="EMBL/GenBank/DDBJ databases">
        <authorList>
            <person name="de Groot N.N."/>
        </authorList>
    </citation>
    <scope>NUCLEOTIDE SEQUENCE [LARGE SCALE GENOMIC DNA]</scope>
    <source>
        <strain evidence="4 5">CGMCC 1.5337</strain>
    </source>
</reference>
<dbReference type="EMBL" id="FOJA01000002">
    <property type="protein sequence ID" value="SEW34817.1"/>
    <property type="molecule type" value="Genomic_DNA"/>
</dbReference>
<evidence type="ECO:0000313" key="5">
    <source>
        <dbReference type="Proteomes" id="UP000198518"/>
    </source>
</evidence>
<dbReference type="InterPro" id="IPR029016">
    <property type="entry name" value="GAF-like_dom_sf"/>
</dbReference>
<dbReference type="InterPro" id="IPR013767">
    <property type="entry name" value="PAS_fold"/>
</dbReference>
<dbReference type="InterPro" id="IPR005467">
    <property type="entry name" value="His_kinase_dom"/>
</dbReference>
<dbReference type="PROSITE" id="PS50113">
    <property type="entry name" value="PAC"/>
    <property type="match status" value="1"/>
</dbReference>
<dbReference type="CDD" id="cd00075">
    <property type="entry name" value="HATPase"/>
    <property type="match status" value="1"/>
</dbReference>
<accession>A0A1I0R374</accession>
<dbReference type="SUPFAM" id="SSF55785">
    <property type="entry name" value="PYP-like sensor domain (PAS domain)"/>
    <property type="match status" value="2"/>
</dbReference>
<dbReference type="InterPro" id="IPR035965">
    <property type="entry name" value="PAS-like_dom_sf"/>
</dbReference>
<dbReference type="Pfam" id="PF02518">
    <property type="entry name" value="HATPase_c"/>
    <property type="match status" value="1"/>
</dbReference>
<dbReference type="Pfam" id="PF00989">
    <property type="entry name" value="PAS"/>
    <property type="match status" value="2"/>
</dbReference>
<dbReference type="STRING" id="355548.SAMN04487945_3084"/>
<name>A0A1I0R374_9EURY</name>
<sequence>MDNDQIHTVGSNSASDTDLVGLLVENDENCRQLATWFRKQPEFTSRELSPSASPPETDLVVVDEPSVARYQDWLQSRKDQADSQFYPILLVYTTDDPSFTDSVWEIIDDTVSAPVDPPTLEHRLENLMERRRLSENRSTTLERTEARYSAVFEAVNDAILVIDAEEDSVLNCNSRATDVLGYAESELVALSPAEDLYPTNADAYECFIDRVIDEGKSQTVELVCKTGYGSEIEVEASASPLDCQAGSRVVFSICDVTEHPERARRIESQRDRPAQLNRINRTLHETTRAVVQAANRDDLETAVCRNLSESGAYQFAWIGERSDDDTIVPRAMSDDAADYLDDAGITTDDTPTGRGPSGRALETTSVCTVQNVSTAPEMEPWRESLSRFGVKSTAAIPIHYDDEVFSILNLYTHRKDAFVGDERDVLANLGKTIGRAIADIRAREDAQIFQHAVEHAGQAIYITDPDGTIQYVNSAFVEMTGYSREAVLGRNQRILESGAHDQEFYRDLWQTVLSGETWRSEIINRHKSGRRQHVDQTIAPVKMGTDSIDYLVAINAEITDKRRRQQQLQVLYRVLRHNVRNRLNVIEGYADLLADSGTSGPRSALEQISQAVDDLLQISRQARRIERTFTEDSGERTMRTLDAVVQDAVADATAPDSVITTTIPDTSLKVEGDLERAIRELTTNGFKHNDAEDAAVAVTVATTGREATPRGTVTIRDNGPGIPEQERAVLREGEETPLLHGNGLGLWLVNWVVTELGGTIDIRDADPQGSIVTISVPLID</sequence>